<dbReference type="Proteomes" id="UP000823775">
    <property type="component" value="Unassembled WGS sequence"/>
</dbReference>
<evidence type="ECO:0000256" key="3">
    <source>
        <dbReference type="ARBA" id="ARBA00022490"/>
    </source>
</evidence>
<evidence type="ECO:0000313" key="7">
    <source>
        <dbReference type="Proteomes" id="UP000823775"/>
    </source>
</evidence>
<feature type="compositionally biased region" description="Basic and acidic residues" evidence="5">
    <location>
        <begin position="402"/>
        <end position="411"/>
    </location>
</feature>
<name>A0ABS8S7W2_DATST</name>
<feature type="region of interest" description="Disordered" evidence="5">
    <location>
        <begin position="402"/>
        <end position="443"/>
    </location>
</feature>
<feature type="compositionally biased region" description="Basic and acidic residues" evidence="5">
    <location>
        <begin position="427"/>
        <end position="443"/>
    </location>
</feature>
<keyword evidence="4" id="KW-0539">Nucleus</keyword>
<comment type="caution">
    <text evidence="6">The sequence shown here is derived from an EMBL/GenBank/DDBJ whole genome shotgun (WGS) entry which is preliminary data.</text>
</comment>
<evidence type="ECO:0000256" key="2">
    <source>
        <dbReference type="ARBA" id="ARBA00004496"/>
    </source>
</evidence>
<gene>
    <name evidence="6" type="ORF">HAX54_026511</name>
</gene>
<keyword evidence="3" id="KW-0963">Cytoplasm</keyword>
<evidence type="ECO:0000256" key="5">
    <source>
        <dbReference type="SAM" id="MobiDB-lite"/>
    </source>
</evidence>
<accession>A0ABS8S7W2</accession>
<evidence type="ECO:0000256" key="1">
    <source>
        <dbReference type="ARBA" id="ARBA00004123"/>
    </source>
</evidence>
<proteinExistence type="predicted"/>
<feature type="compositionally biased region" description="Polar residues" evidence="5">
    <location>
        <begin position="412"/>
        <end position="426"/>
    </location>
</feature>
<organism evidence="6 7">
    <name type="scientific">Datura stramonium</name>
    <name type="common">Jimsonweed</name>
    <name type="synonym">Common thornapple</name>
    <dbReference type="NCBI Taxonomy" id="4076"/>
    <lineage>
        <taxon>Eukaryota</taxon>
        <taxon>Viridiplantae</taxon>
        <taxon>Streptophyta</taxon>
        <taxon>Embryophyta</taxon>
        <taxon>Tracheophyta</taxon>
        <taxon>Spermatophyta</taxon>
        <taxon>Magnoliopsida</taxon>
        <taxon>eudicotyledons</taxon>
        <taxon>Gunneridae</taxon>
        <taxon>Pentapetalae</taxon>
        <taxon>asterids</taxon>
        <taxon>lamiids</taxon>
        <taxon>Solanales</taxon>
        <taxon>Solanaceae</taxon>
        <taxon>Solanoideae</taxon>
        <taxon>Datureae</taxon>
        <taxon>Datura</taxon>
    </lineage>
</organism>
<dbReference type="EMBL" id="JACEIK010000322">
    <property type="protein sequence ID" value="MCD7454916.1"/>
    <property type="molecule type" value="Genomic_DNA"/>
</dbReference>
<dbReference type="PANTHER" id="PTHR31250:SF38">
    <property type="entry name" value="IQ DOMAIN-CONTAINING PROTEIN IQM6"/>
    <property type="match status" value="1"/>
</dbReference>
<sequence>MGITFSCPFANFEDLDSRVESYLVRTLSLGSDDMRNALQPKNFNDQITRKSKILKSFGSGNMILEGTLTYKRREFEAKIALRTLSSDKEDKKITRSDNPWNRAEVSPKLHSISDKDTRMLPAEYGKHRDQAAVKLQKTYKSFRTRRQLADCAVLVEQRWWKLLDSVELKHSSISYFDNQKPQTAVSRWSRALTRAAKVGKGLSKDGKARKLALQHWLEAIDPRHRYGHNLRFYYTEWLQADSKQPFFYWLDIGEGKEINLERCNRSKLQQECIKYLGPIEREAYEIVIVDGKFIYKQSRRLLDTRAGPPEAKWIFLLSVSKILYVGMKQKGTFQHSSFLAGGAALSAGRLVAEDGIIKAVWPQSGHYLPTEENFEAFMLFLKQQHVDLAVLQKFTNYEEEASSIRRERDTNIRNNLSAPDFSQASEESSRKRSDKMKIDSTNKDCGDEEFSVQHFSRQPRAIRPKIAVEIPEREGILELFKKTSQQVLPVETPADGYETPEEYLSDTEFSVSKKNLFDHENEEECKEPVPEEKIIKRIHSRIAMKSYHLAHQLSCKWTTGAGPRIGCMRDYPSELQLRVMEEVQLSPKTAFPTPSKSARRCTPAILSREANDQGKRPDFELVVFSESETPSVKKDAIFG</sequence>
<evidence type="ECO:0000256" key="4">
    <source>
        <dbReference type="ARBA" id="ARBA00023242"/>
    </source>
</evidence>
<reference evidence="6 7" key="1">
    <citation type="journal article" date="2021" name="BMC Genomics">
        <title>Datura genome reveals duplications of psychoactive alkaloid biosynthetic genes and high mutation rate following tissue culture.</title>
        <authorList>
            <person name="Rajewski A."/>
            <person name="Carter-House D."/>
            <person name="Stajich J."/>
            <person name="Litt A."/>
        </authorList>
    </citation>
    <scope>NUCLEOTIDE SEQUENCE [LARGE SCALE GENOMIC DNA]</scope>
    <source>
        <strain evidence="6">AR-01</strain>
    </source>
</reference>
<keyword evidence="7" id="KW-1185">Reference proteome</keyword>
<dbReference type="PANTHER" id="PTHR31250">
    <property type="entry name" value="IQ DOMAIN-CONTAINING PROTEIN IQM3"/>
    <property type="match status" value="1"/>
</dbReference>
<comment type="subcellular location">
    <subcellularLocation>
        <location evidence="2">Cytoplasm</location>
    </subcellularLocation>
    <subcellularLocation>
        <location evidence="1">Nucleus</location>
    </subcellularLocation>
</comment>
<feature type="region of interest" description="Disordered" evidence="5">
    <location>
        <begin position="88"/>
        <end position="112"/>
    </location>
</feature>
<evidence type="ECO:0000313" key="6">
    <source>
        <dbReference type="EMBL" id="MCD7454916.1"/>
    </source>
</evidence>
<dbReference type="InterPro" id="IPR044159">
    <property type="entry name" value="IQM"/>
</dbReference>
<protein>
    <submittedName>
        <fullName evidence="6">Uncharacterized protein</fullName>
    </submittedName>
</protein>